<dbReference type="CDD" id="cd16833">
    <property type="entry name" value="YfiH"/>
    <property type="match status" value="1"/>
</dbReference>
<comment type="catalytic activity">
    <reaction evidence="10">
        <text>adenosine + phosphate = alpha-D-ribose 1-phosphate + adenine</text>
        <dbReference type="Rhea" id="RHEA:27642"/>
        <dbReference type="ChEBI" id="CHEBI:16335"/>
        <dbReference type="ChEBI" id="CHEBI:16708"/>
        <dbReference type="ChEBI" id="CHEBI:43474"/>
        <dbReference type="ChEBI" id="CHEBI:57720"/>
        <dbReference type="EC" id="2.4.2.1"/>
    </reaction>
    <physiologicalReaction direction="left-to-right" evidence="10">
        <dbReference type="Rhea" id="RHEA:27643"/>
    </physiologicalReaction>
</comment>
<evidence type="ECO:0000256" key="11">
    <source>
        <dbReference type="ARBA" id="ARBA00049893"/>
    </source>
</evidence>
<dbReference type="OrthoDB" id="4279at2"/>
<dbReference type="Proteomes" id="UP000266895">
    <property type="component" value="Chromosome"/>
</dbReference>
<evidence type="ECO:0000256" key="10">
    <source>
        <dbReference type="ARBA" id="ARBA00048968"/>
    </source>
</evidence>
<keyword evidence="5" id="KW-0479">Metal-binding</keyword>
<dbReference type="PANTHER" id="PTHR30616:SF2">
    <property type="entry name" value="PURINE NUCLEOSIDE PHOSPHORYLASE LACC1"/>
    <property type="match status" value="1"/>
</dbReference>
<keyword evidence="6" id="KW-0378">Hydrolase</keyword>
<evidence type="ECO:0000256" key="5">
    <source>
        <dbReference type="ARBA" id="ARBA00022723"/>
    </source>
</evidence>
<dbReference type="InterPro" id="IPR011324">
    <property type="entry name" value="Cytotoxic_necrot_fac-like_cat"/>
</dbReference>
<name>A0A3S4R2G1_9ACTO</name>
<proteinExistence type="inferred from homology"/>
<dbReference type="RefSeq" id="WP_126381899.1">
    <property type="nucleotide sequence ID" value="NZ_LR134350.1"/>
</dbReference>
<dbReference type="InterPro" id="IPR038371">
    <property type="entry name" value="Cu_polyphenol_OxRdtase_sf"/>
</dbReference>
<dbReference type="KEGG" id="ahw:NCTC11636_00728"/>
<keyword evidence="7" id="KW-0862">Zinc</keyword>
<evidence type="ECO:0000313" key="12">
    <source>
        <dbReference type="EMBL" id="VEG26834.1"/>
    </source>
</evidence>
<evidence type="ECO:0000256" key="7">
    <source>
        <dbReference type="ARBA" id="ARBA00022833"/>
    </source>
</evidence>
<evidence type="ECO:0000256" key="4">
    <source>
        <dbReference type="ARBA" id="ARBA00022679"/>
    </source>
</evidence>
<accession>A0A3S4R2G1</accession>
<comment type="catalytic activity">
    <reaction evidence="11">
        <text>S-methyl-5'-thioadenosine + phosphate = 5-(methylsulfanyl)-alpha-D-ribose 1-phosphate + adenine</text>
        <dbReference type="Rhea" id="RHEA:11852"/>
        <dbReference type="ChEBI" id="CHEBI:16708"/>
        <dbReference type="ChEBI" id="CHEBI:17509"/>
        <dbReference type="ChEBI" id="CHEBI:43474"/>
        <dbReference type="ChEBI" id="CHEBI:58533"/>
        <dbReference type="EC" id="2.4.2.28"/>
    </reaction>
    <physiologicalReaction direction="left-to-right" evidence="11">
        <dbReference type="Rhea" id="RHEA:11853"/>
    </physiologicalReaction>
</comment>
<gene>
    <name evidence="12" type="primary">yfiH</name>
    <name evidence="12" type="ORF">NCTC11636_00728</name>
</gene>
<evidence type="ECO:0000256" key="9">
    <source>
        <dbReference type="ARBA" id="ARBA00047989"/>
    </source>
</evidence>
<dbReference type="GO" id="GO:0005507">
    <property type="term" value="F:copper ion binding"/>
    <property type="evidence" value="ECO:0007669"/>
    <property type="project" value="TreeGrafter"/>
</dbReference>
<dbReference type="InterPro" id="IPR003730">
    <property type="entry name" value="Cu_polyphenol_OxRdtase"/>
</dbReference>
<evidence type="ECO:0000256" key="8">
    <source>
        <dbReference type="ARBA" id="ARBA00023008"/>
    </source>
</evidence>
<dbReference type="GO" id="GO:0017061">
    <property type="term" value="F:S-methyl-5-thioadenosine phosphorylase activity"/>
    <property type="evidence" value="ECO:0007669"/>
    <property type="project" value="UniProtKB-EC"/>
</dbReference>
<sequence length="259" mass="26765">MLRRADLLEVDLGPCARGYFTTRGAGARPVGPRAPYAGANLATHVGDDPVRVLGLRRELEALVGADRHADGRATVAWMNQVHSAVAVVAGPGGEPTADALVLDARSSGPGPAGVGVLVADCVPLLLATTDGSLVAAVHAGRRGMLDGVVRSALDLLASLGAQPADLWAATGPSICGRCYEVPVDLHRHCAEVEPACASTTRWGTPGLDVAAGVHAQLRRAGVGRVRAGTWCTYEEERFYSYRRQPVTGRLAGIVLAGGA</sequence>
<evidence type="ECO:0000313" key="13">
    <source>
        <dbReference type="Proteomes" id="UP000266895"/>
    </source>
</evidence>
<evidence type="ECO:0000256" key="2">
    <source>
        <dbReference type="ARBA" id="ARBA00003215"/>
    </source>
</evidence>
<comment type="catalytic activity">
    <reaction evidence="9">
        <text>adenosine + H2O + H(+) = inosine + NH4(+)</text>
        <dbReference type="Rhea" id="RHEA:24408"/>
        <dbReference type="ChEBI" id="CHEBI:15377"/>
        <dbReference type="ChEBI" id="CHEBI:15378"/>
        <dbReference type="ChEBI" id="CHEBI:16335"/>
        <dbReference type="ChEBI" id="CHEBI:17596"/>
        <dbReference type="ChEBI" id="CHEBI:28938"/>
        <dbReference type="EC" id="3.5.4.4"/>
    </reaction>
    <physiologicalReaction direction="left-to-right" evidence="9">
        <dbReference type="Rhea" id="RHEA:24409"/>
    </physiologicalReaction>
</comment>
<evidence type="ECO:0000256" key="1">
    <source>
        <dbReference type="ARBA" id="ARBA00000553"/>
    </source>
</evidence>
<dbReference type="Pfam" id="PF02578">
    <property type="entry name" value="Cu-oxidase_4"/>
    <property type="match status" value="1"/>
</dbReference>
<keyword evidence="13" id="KW-1185">Reference proteome</keyword>
<dbReference type="GO" id="GO:0016787">
    <property type="term" value="F:hydrolase activity"/>
    <property type="evidence" value="ECO:0007669"/>
    <property type="project" value="UniProtKB-KW"/>
</dbReference>
<comment type="similarity">
    <text evidence="3">Belongs to the purine nucleoside phosphorylase YfiH/LACC1 family.</text>
</comment>
<organism evidence="12 13">
    <name type="scientific">Actinomyces howellii</name>
    <dbReference type="NCBI Taxonomy" id="52771"/>
    <lineage>
        <taxon>Bacteria</taxon>
        <taxon>Bacillati</taxon>
        <taxon>Actinomycetota</taxon>
        <taxon>Actinomycetes</taxon>
        <taxon>Actinomycetales</taxon>
        <taxon>Actinomycetaceae</taxon>
        <taxon>Actinomyces</taxon>
    </lineage>
</organism>
<dbReference type="AlphaFoldDB" id="A0A3S4R2G1"/>
<keyword evidence="8" id="KW-0186">Copper</keyword>
<comment type="function">
    <text evidence="2">Purine nucleoside enzyme that catalyzes the phosphorolysis of adenosine and inosine nucleosides, yielding D-ribose 1-phosphate and the respective free bases, adenine and hypoxanthine. Also catalyzes the phosphorolysis of S-methyl-5'-thioadenosine into adenine and S-methyl-5-thio-alpha-D-ribose 1-phosphate. Also has adenosine deaminase activity.</text>
</comment>
<evidence type="ECO:0000256" key="3">
    <source>
        <dbReference type="ARBA" id="ARBA00007353"/>
    </source>
</evidence>
<dbReference type="SUPFAM" id="SSF64438">
    <property type="entry name" value="CNF1/YfiH-like putative cysteine hydrolases"/>
    <property type="match status" value="1"/>
</dbReference>
<dbReference type="PANTHER" id="PTHR30616">
    <property type="entry name" value="UNCHARACTERIZED PROTEIN YFIH"/>
    <property type="match status" value="1"/>
</dbReference>
<dbReference type="Gene3D" id="3.60.140.10">
    <property type="entry name" value="CNF1/YfiH-like putative cysteine hydrolases"/>
    <property type="match status" value="1"/>
</dbReference>
<evidence type="ECO:0000256" key="6">
    <source>
        <dbReference type="ARBA" id="ARBA00022801"/>
    </source>
</evidence>
<keyword evidence="4" id="KW-0808">Transferase</keyword>
<protein>
    <submittedName>
        <fullName evidence="12">Laccase domain protein yfiH</fullName>
    </submittedName>
</protein>
<reference evidence="12 13" key="1">
    <citation type="submission" date="2018-12" db="EMBL/GenBank/DDBJ databases">
        <authorList>
            <consortium name="Pathogen Informatics"/>
        </authorList>
    </citation>
    <scope>NUCLEOTIDE SEQUENCE [LARGE SCALE GENOMIC DNA]</scope>
    <source>
        <strain evidence="12 13">NCTC11636</strain>
    </source>
</reference>
<dbReference type="EMBL" id="LR134350">
    <property type="protein sequence ID" value="VEG26834.1"/>
    <property type="molecule type" value="Genomic_DNA"/>
</dbReference>
<comment type="catalytic activity">
    <reaction evidence="1">
        <text>inosine + phosphate = alpha-D-ribose 1-phosphate + hypoxanthine</text>
        <dbReference type="Rhea" id="RHEA:27646"/>
        <dbReference type="ChEBI" id="CHEBI:17368"/>
        <dbReference type="ChEBI" id="CHEBI:17596"/>
        <dbReference type="ChEBI" id="CHEBI:43474"/>
        <dbReference type="ChEBI" id="CHEBI:57720"/>
        <dbReference type="EC" id="2.4.2.1"/>
    </reaction>
    <physiologicalReaction direction="left-to-right" evidence="1">
        <dbReference type="Rhea" id="RHEA:27647"/>
    </physiologicalReaction>
</comment>